<evidence type="ECO:0000313" key="2">
    <source>
        <dbReference type="Proteomes" id="UP000655044"/>
    </source>
</evidence>
<name>A0A8J3WGG2_PLARO</name>
<dbReference type="AlphaFoldDB" id="A0A8J3WGG2"/>
<accession>A0A8J3WGG2</accession>
<proteinExistence type="predicted"/>
<keyword evidence="2" id="KW-1185">Reference proteome</keyword>
<gene>
    <name evidence="1" type="ORF">Pro02_77070</name>
</gene>
<dbReference type="EMBL" id="BOOI01000127">
    <property type="protein sequence ID" value="GIH89299.1"/>
    <property type="molecule type" value="Genomic_DNA"/>
</dbReference>
<comment type="caution">
    <text evidence="1">The sequence shown here is derived from an EMBL/GenBank/DDBJ whole genome shotgun (WGS) entry which is preliminary data.</text>
</comment>
<sequence length="54" mass="6295">MEEPERDEWIEVYEEIRKTLCLVAPSGPVPEFLLSIEGGEAWLRWSDRSFDDAP</sequence>
<dbReference type="RefSeq" id="WP_176728468.1">
    <property type="nucleotide sequence ID" value="NZ_BMQP01000095.1"/>
</dbReference>
<protein>
    <submittedName>
        <fullName evidence="1">Uncharacterized protein</fullName>
    </submittedName>
</protein>
<dbReference type="Proteomes" id="UP000655044">
    <property type="component" value="Unassembled WGS sequence"/>
</dbReference>
<reference evidence="1" key="1">
    <citation type="submission" date="2021-01" db="EMBL/GenBank/DDBJ databases">
        <title>Whole genome shotgun sequence of Planobispora rosea NBRC 15558.</title>
        <authorList>
            <person name="Komaki H."/>
            <person name="Tamura T."/>
        </authorList>
    </citation>
    <scope>NUCLEOTIDE SEQUENCE</scope>
    <source>
        <strain evidence="1">NBRC 15558</strain>
    </source>
</reference>
<evidence type="ECO:0000313" key="1">
    <source>
        <dbReference type="EMBL" id="GIH89299.1"/>
    </source>
</evidence>
<organism evidence="1 2">
    <name type="scientific">Planobispora rosea</name>
    <dbReference type="NCBI Taxonomy" id="35762"/>
    <lineage>
        <taxon>Bacteria</taxon>
        <taxon>Bacillati</taxon>
        <taxon>Actinomycetota</taxon>
        <taxon>Actinomycetes</taxon>
        <taxon>Streptosporangiales</taxon>
        <taxon>Streptosporangiaceae</taxon>
        <taxon>Planobispora</taxon>
    </lineage>
</organism>